<feature type="compositionally biased region" description="Low complexity" evidence="1">
    <location>
        <begin position="641"/>
        <end position="654"/>
    </location>
</feature>
<reference evidence="2 3" key="1">
    <citation type="submission" date="2018-11" db="EMBL/GenBank/DDBJ databases">
        <title>Sequencing the genomes of 1000 actinobacteria strains.</title>
        <authorList>
            <person name="Klenk H.-P."/>
        </authorList>
    </citation>
    <scope>NUCLEOTIDE SEQUENCE [LARGE SCALE GENOMIC DNA]</scope>
    <source>
        <strain evidence="2 3">DSM 44781</strain>
    </source>
</reference>
<feature type="compositionally biased region" description="Pro residues" evidence="1">
    <location>
        <begin position="365"/>
        <end position="376"/>
    </location>
</feature>
<sequence length="814" mass="81155">MTQDGFAAADRITATLDAVCAALLGSRATHYQADALTAFRHSEHPAAKALFGLRISQIGPGLLAVPKLGTVVEVSSVRRPNAAAGREAVPVLAQRFGASALGLTDVPSAAALRLSVDPVGLDDETVAGFTPALAALAEPRTTVAPDELSTGSGVEARLVVPPAFHTLTVRGSGNALSAHLAETAEEVFSGGTPAERNDFAVVAAMLAEHFAAADVAYAGVGALLVNGRRSRVSLVVSTVQCSQPIQELAVDLSTERPYAEVWTVLLPSGPAALLVETRAVPALKELRDEDPSGRVVSTVVEAFLPMPDGATVLTVQLTTSDPEDWDVYTEVFADLLCTVQLAWDGVSVAPTPVPVGRALPAQPAAAPPAAPAPTPVPAQAQAPAPTASPAPPVQVPVPVAAPEQPESTPGTAVRVPPSDFNPFGTPAPGDLPAQSTASPVLASTDAFAAPAPSSPIDEDEEPKGRLVKAPPADFNPFAAAAPAPAPAAPAAPAAAADPFAGSDPFGAPTAPAPTAAPAEEPEEADPTKGRLVKVPPADFNPFASLAPTPTTAAPAAPTAPATAADPFAGSDPFGAPAAPTPAAPEPPQEPEEADPTKGRLVKVPPADFNPFAAAAPAAPTAGQAEEPEEADPTKGRLVKVPPADFNPFAAAAPAPAAPAAPAAPVPAPAAPAPAPRPAAADPFGTTLSSEPSDPFGTVTTPTAAPAPAPAPAANIPPRPSAPPIVPAPAAEPEEADPTKGRLVKVPPADFNPFAAAAPAAPAAGQAEEPEEADPTKGRLVKVPPPDFNPFGAAAPSAPAPAQPQAPPPPASPFG</sequence>
<feature type="compositionally biased region" description="Pro residues" evidence="1">
    <location>
        <begin position="578"/>
        <end position="587"/>
    </location>
</feature>
<feature type="compositionally biased region" description="Pro residues" evidence="1">
    <location>
        <begin position="655"/>
        <end position="676"/>
    </location>
</feature>
<feature type="compositionally biased region" description="Low complexity" evidence="1">
    <location>
        <begin position="746"/>
        <end position="766"/>
    </location>
</feature>
<dbReference type="AlphaFoldDB" id="A0A3N4RX72"/>
<protein>
    <submittedName>
        <fullName evidence="2">Uncharacterized protein</fullName>
    </submittedName>
</protein>
<evidence type="ECO:0000313" key="2">
    <source>
        <dbReference type="EMBL" id="RPE35579.1"/>
    </source>
</evidence>
<comment type="caution">
    <text evidence="2">The sequence shown here is derived from an EMBL/GenBank/DDBJ whole genome shotgun (WGS) entry which is preliminary data.</text>
</comment>
<dbReference type="EMBL" id="RKQG01000001">
    <property type="protein sequence ID" value="RPE35579.1"/>
    <property type="molecule type" value="Genomic_DNA"/>
</dbReference>
<dbReference type="Proteomes" id="UP000266906">
    <property type="component" value="Unassembled WGS sequence"/>
</dbReference>
<feature type="region of interest" description="Disordered" evidence="1">
    <location>
        <begin position="361"/>
        <end position="814"/>
    </location>
</feature>
<accession>A0A3N4RX72</accession>
<feature type="compositionally biased region" description="Low complexity" evidence="1">
    <location>
        <begin position="507"/>
        <end position="518"/>
    </location>
</feature>
<gene>
    <name evidence="2" type="ORF">EDD38_3930</name>
</gene>
<feature type="compositionally biased region" description="Pro residues" evidence="1">
    <location>
        <begin position="704"/>
        <end position="726"/>
    </location>
</feature>
<dbReference type="RefSeq" id="WP_208766974.1">
    <property type="nucleotide sequence ID" value="NZ_RKQG01000001.1"/>
</dbReference>
<feature type="compositionally biased region" description="Low complexity" evidence="1">
    <location>
        <begin position="469"/>
        <end position="482"/>
    </location>
</feature>
<feature type="compositionally biased region" description="Pro residues" evidence="1">
    <location>
        <begin position="386"/>
        <end position="395"/>
    </location>
</feature>
<feature type="compositionally biased region" description="Low complexity" evidence="1">
    <location>
        <begin position="396"/>
        <end position="407"/>
    </location>
</feature>
<keyword evidence="3" id="KW-1185">Reference proteome</keyword>
<evidence type="ECO:0000256" key="1">
    <source>
        <dbReference type="SAM" id="MobiDB-lite"/>
    </source>
</evidence>
<name>A0A3N4RX72_9ACTN</name>
<feature type="compositionally biased region" description="Low complexity" evidence="1">
    <location>
        <begin position="490"/>
        <end position="500"/>
    </location>
</feature>
<feature type="compositionally biased region" description="Low complexity" evidence="1">
    <location>
        <begin position="604"/>
        <end position="624"/>
    </location>
</feature>
<feature type="compositionally biased region" description="Low complexity" evidence="1">
    <location>
        <begin position="546"/>
        <end position="564"/>
    </location>
</feature>
<organism evidence="2 3">
    <name type="scientific">Kitasatospora cineracea</name>
    <dbReference type="NCBI Taxonomy" id="88074"/>
    <lineage>
        <taxon>Bacteria</taxon>
        <taxon>Bacillati</taxon>
        <taxon>Actinomycetota</taxon>
        <taxon>Actinomycetes</taxon>
        <taxon>Kitasatosporales</taxon>
        <taxon>Streptomycetaceae</taxon>
        <taxon>Kitasatospora</taxon>
    </lineage>
</organism>
<feature type="compositionally biased region" description="Pro residues" evidence="1">
    <location>
        <begin position="797"/>
        <end position="814"/>
    </location>
</feature>
<proteinExistence type="predicted"/>
<evidence type="ECO:0000313" key="3">
    <source>
        <dbReference type="Proteomes" id="UP000266906"/>
    </source>
</evidence>